<dbReference type="PANTHER" id="PTHR35984:SF1">
    <property type="entry name" value="PERIPLASMIC SERINE PROTEASE"/>
    <property type="match status" value="1"/>
</dbReference>
<protein>
    <recommendedName>
        <fullName evidence="2">Periplasmic serine protease</fullName>
    </recommendedName>
</protein>
<comment type="caution">
    <text evidence="1">The sequence shown here is derived from an EMBL/GenBank/DDBJ whole genome shotgun (WGS) entry which is preliminary data.</text>
</comment>
<evidence type="ECO:0000313" key="1">
    <source>
        <dbReference type="EMBL" id="HFT94287.1"/>
    </source>
</evidence>
<proteinExistence type="predicted"/>
<reference evidence="1" key="1">
    <citation type="journal article" date="2020" name="mSystems">
        <title>Genome- and Community-Level Interaction Insights into Carbon Utilization and Element Cycling Functions of Hydrothermarchaeota in Hydrothermal Sediment.</title>
        <authorList>
            <person name="Zhou Z."/>
            <person name="Liu Y."/>
            <person name="Xu W."/>
            <person name="Pan J."/>
            <person name="Luo Z.H."/>
            <person name="Li M."/>
        </authorList>
    </citation>
    <scope>NUCLEOTIDE SEQUENCE [LARGE SCALE GENOMIC DNA]</scope>
    <source>
        <strain evidence="1">SpSt-902</strain>
    </source>
</reference>
<dbReference type="Pfam" id="PF01972">
    <property type="entry name" value="SDH_protease"/>
    <property type="match status" value="1"/>
</dbReference>
<dbReference type="AlphaFoldDB" id="A0A7C3LUY9"/>
<dbReference type="InterPro" id="IPR029045">
    <property type="entry name" value="ClpP/crotonase-like_dom_sf"/>
</dbReference>
<organism evidence="1">
    <name type="scientific">Leptospirillum ferriphilum</name>
    <dbReference type="NCBI Taxonomy" id="178606"/>
    <lineage>
        <taxon>Bacteria</taxon>
        <taxon>Pseudomonadati</taxon>
        <taxon>Nitrospirota</taxon>
        <taxon>Nitrospiria</taxon>
        <taxon>Nitrospirales</taxon>
        <taxon>Nitrospiraceae</taxon>
        <taxon>Leptospirillum</taxon>
    </lineage>
</organism>
<dbReference type="InterPro" id="IPR002825">
    <property type="entry name" value="Pept_S49_ser-pept_pro"/>
</dbReference>
<name>A0A7C3LUY9_9BACT</name>
<dbReference type="NCBIfam" id="NF047768">
    <property type="entry name" value="Clp_like_SDH"/>
    <property type="match status" value="1"/>
</dbReference>
<dbReference type="Gene3D" id="3.90.226.10">
    <property type="entry name" value="2-enoyl-CoA Hydratase, Chain A, domain 1"/>
    <property type="match status" value="1"/>
</dbReference>
<gene>
    <name evidence="1" type="ORF">ENX03_10260</name>
</gene>
<dbReference type="PANTHER" id="PTHR35984">
    <property type="entry name" value="PERIPLASMIC SERINE PROTEASE"/>
    <property type="match status" value="1"/>
</dbReference>
<evidence type="ECO:0008006" key="2">
    <source>
        <dbReference type="Google" id="ProtNLM"/>
    </source>
</evidence>
<accession>A0A7C3LUY9</accession>
<dbReference type="GO" id="GO:0016020">
    <property type="term" value="C:membrane"/>
    <property type="evidence" value="ECO:0007669"/>
    <property type="project" value="InterPro"/>
</dbReference>
<sequence length="278" mass="31131">MTLGNLFWLFFLLTMMQPLMARKFLEMARERALRHLETTRGTKVIAMVHRQETMNLLGFPLLRYINIEDSEEILRAIKMTDPETPIDLILHTPGGLVLASTQIAHALSNRKAPVTVFIPHFAMSGGTLIALSASRIVMDENAVLGPVDPQLGEFPAASILRVIEQKDRNEIDDKTLILADVAEKAIVQLRHSLERLLGKRMPPEKASQLAEVLSSGHFTHDYPLTYEELKSFDLPVSTDVPDDVYLFMRLFPQPKQAVPSVSYTPFAPPPGRSGGRHT</sequence>
<dbReference type="SUPFAM" id="SSF52096">
    <property type="entry name" value="ClpP/crotonase"/>
    <property type="match status" value="1"/>
</dbReference>
<dbReference type="EMBL" id="DTMM01000220">
    <property type="protein sequence ID" value="HFT94287.1"/>
    <property type="molecule type" value="Genomic_DNA"/>
</dbReference>